<dbReference type="SUPFAM" id="SSF51556">
    <property type="entry name" value="Metallo-dependent hydrolases"/>
    <property type="match status" value="1"/>
</dbReference>
<dbReference type="SUPFAM" id="SSF51338">
    <property type="entry name" value="Composite domain of metallo-dependent hydrolases"/>
    <property type="match status" value="2"/>
</dbReference>
<dbReference type="Proteomes" id="UP000721236">
    <property type="component" value="Unassembled WGS sequence"/>
</dbReference>
<name>A0ABM8WID0_9BURK</name>
<dbReference type="Gene3D" id="2.30.40.10">
    <property type="entry name" value="Urease, subunit C, domain 1"/>
    <property type="match status" value="1"/>
</dbReference>
<dbReference type="Pfam" id="PF01979">
    <property type="entry name" value="Amidohydro_1"/>
    <property type="match status" value="1"/>
</dbReference>
<feature type="domain" description="Amidohydrolase-related" evidence="2">
    <location>
        <begin position="123"/>
        <end position="479"/>
    </location>
</feature>
<evidence type="ECO:0000313" key="4">
    <source>
        <dbReference type="Proteomes" id="UP000721236"/>
    </source>
</evidence>
<dbReference type="InterPro" id="IPR011059">
    <property type="entry name" value="Metal-dep_hydrolase_composite"/>
</dbReference>
<evidence type="ECO:0000313" key="3">
    <source>
        <dbReference type="EMBL" id="CAG9167025.1"/>
    </source>
</evidence>
<keyword evidence="3" id="KW-0378">Hydrolase</keyword>
<dbReference type="CDD" id="cd01299">
    <property type="entry name" value="Met_dep_hydrolase_A"/>
    <property type="match status" value="1"/>
</dbReference>
<dbReference type="InterPro" id="IPR051781">
    <property type="entry name" value="Metallo-dep_Hydrolase"/>
</dbReference>
<reference evidence="3 4" key="1">
    <citation type="submission" date="2021-08" db="EMBL/GenBank/DDBJ databases">
        <authorList>
            <person name="Peeters C."/>
        </authorList>
    </citation>
    <scope>NUCLEOTIDE SEQUENCE [LARGE SCALE GENOMIC DNA]</scope>
    <source>
        <strain evidence="3 4">LMG 21510</strain>
    </source>
</reference>
<organism evidence="3 4">
    <name type="scientific">Cupriavidus respiraculi</name>
    <dbReference type="NCBI Taxonomy" id="195930"/>
    <lineage>
        <taxon>Bacteria</taxon>
        <taxon>Pseudomonadati</taxon>
        <taxon>Pseudomonadota</taxon>
        <taxon>Betaproteobacteria</taxon>
        <taxon>Burkholderiales</taxon>
        <taxon>Burkholderiaceae</taxon>
        <taxon>Cupriavidus</taxon>
    </lineage>
</organism>
<dbReference type="EC" id="3.5.2.7" evidence="3"/>
<protein>
    <submittedName>
        <fullName evidence="3">Imidazolonepropionase</fullName>
        <ecNumber evidence="3">3.5.2.7</ecNumber>
    </submittedName>
</protein>
<evidence type="ECO:0000256" key="1">
    <source>
        <dbReference type="SAM" id="MobiDB-lite"/>
    </source>
</evidence>
<feature type="region of interest" description="Disordered" evidence="1">
    <location>
        <begin position="212"/>
        <end position="235"/>
    </location>
</feature>
<gene>
    <name evidence="3" type="primary">hutI_1</name>
    <name evidence="3" type="ORF">LMG21510_00627</name>
</gene>
<keyword evidence="4" id="KW-1185">Reference proteome</keyword>
<evidence type="ECO:0000259" key="2">
    <source>
        <dbReference type="Pfam" id="PF01979"/>
    </source>
</evidence>
<dbReference type="InterPro" id="IPR032466">
    <property type="entry name" value="Metal_Hydrolase"/>
</dbReference>
<dbReference type="Gene3D" id="3.20.20.140">
    <property type="entry name" value="Metal-dependent hydrolases"/>
    <property type="match status" value="1"/>
</dbReference>
<dbReference type="PANTHER" id="PTHR43135:SF3">
    <property type="entry name" value="ALPHA-D-RIBOSE 1-METHYLPHOSPHONATE 5-TRIPHOSPHATE DIPHOSPHATASE"/>
    <property type="match status" value="1"/>
</dbReference>
<dbReference type="EMBL" id="CAJZAH010000001">
    <property type="protein sequence ID" value="CAG9167025.1"/>
    <property type="molecule type" value="Genomic_DNA"/>
</dbReference>
<dbReference type="InterPro" id="IPR006680">
    <property type="entry name" value="Amidohydro-rel"/>
</dbReference>
<accession>A0ABM8WID0</accession>
<dbReference type="PANTHER" id="PTHR43135">
    <property type="entry name" value="ALPHA-D-RIBOSE 1-METHYLPHOSPHONATE 5-TRIPHOSPHATE DIPHOSPHATASE"/>
    <property type="match status" value="1"/>
</dbReference>
<dbReference type="GO" id="GO:0050480">
    <property type="term" value="F:imidazolonepropionase activity"/>
    <property type="evidence" value="ECO:0007669"/>
    <property type="project" value="UniProtKB-EC"/>
</dbReference>
<sequence length="487" mass="51951">MFDRLRGEGPLRIRLDGGCRQGGLRFANRQVTADLSRRGFVAGMATSLLAAMVPEFARAQPGPRPPAESAPVLLTNLRLFDGRSSTLRDGLSVLVRQGRIQSVASGKPPLPEGAQVIDCGGRVLMPGLIDMHWHATLAAVPIQVMLAGDIAYAHLAASAEARNTLMRGFTTIRDAGGPAFALKQAIDEGLIAGPRIYPSGAMITTTGGHGDFRASSELPRSGSAISSQERDGGSMVADTVDEVRVRVREQFLHGASQVKLVGSGGVSTPRSPLDMLTFTEPQLRAAVEVAADWGAYVMSHAYTPAAVQRSVRAGVQCIEHGHLMDDATAALMAKHDVWLSLQPFVSDDDSVPLTGPSREKQIEVFAGTSRVYPLAKKHGLKIAFGSDLLFSATLARRQGVMLTHLSRWYTGAQALTMATSTNARLLALSGLRNPYPGKLGTIEEGAYADLLVVDGNPLENLALIGDPDRNLVLIMKDGSIYKNTMRG</sequence>
<comment type="caution">
    <text evidence="3">The sequence shown here is derived from an EMBL/GenBank/DDBJ whole genome shotgun (WGS) entry which is preliminary data.</text>
</comment>
<dbReference type="InterPro" id="IPR057744">
    <property type="entry name" value="OTAase-like"/>
</dbReference>
<proteinExistence type="predicted"/>
<dbReference type="RefSeq" id="WP_224039571.1">
    <property type="nucleotide sequence ID" value="NZ_CAJZAH010000001.1"/>
</dbReference>